<organism evidence="14 15">
    <name type="scientific">Pseudomonas fluvialis</name>
    <dbReference type="NCBI Taxonomy" id="1793966"/>
    <lineage>
        <taxon>Bacteria</taxon>
        <taxon>Pseudomonadati</taxon>
        <taxon>Pseudomonadota</taxon>
        <taxon>Gammaproteobacteria</taxon>
        <taxon>Pseudomonadales</taxon>
        <taxon>Pseudomonadaceae</taxon>
        <taxon>Pseudomonas</taxon>
    </lineage>
</organism>
<evidence type="ECO:0000256" key="8">
    <source>
        <dbReference type="ARBA" id="ARBA00023237"/>
    </source>
</evidence>
<evidence type="ECO:0000256" key="3">
    <source>
        <dbReference type="ARBA" id="ARBA00015419"/>
    </source>
</evidence>
<sequence>MKDLSLGRVALFCLALLPGLPVWAEALLEVRLRPSDSALRANIEAYVGNLGERDPAALQRFARSAEQQAQQALQALGYYRAQVVSQVDEHQGRPRLRLLVRQGEPVRLQQVTIEVLGEAASLAAFRRPRSSRLQPGQVLDHGAYEAAKKLLASQAQRYGFFQGRFIEQRLRVDPQAGTADIHLRYTSGPRHRFGAVSFQGDFAIDERLLQRLQPFAVGDAYDADLVARFAQNLRDSGYFAEVRVDALAEQRSGLAVPVQVNLQQVLPRSFTLGLGYSTDIGPRSRASWTRHWLNPQGHSLGADAELALERQAVGSWYQIPLQQALTDHLRFTAGYQQEQMIDIDTRRYRLGAEWQAMLAGDWQRNLSLNWQEERYDYGQGSPDGRSQLLLAGLGFNHLHSDSPINPSQGYRLQIDSQMAKRGLLADTDLLQVNAQAKGLYSFAAGHRLLARVQAGGIATNDYAAVPPSLRFFAGGDQSVRGYDYQSLSPEDRRGNKVGARYLLAGSLEYQYPLREQWRLATFVDRGNAFDSLSARHFTGIGLGLRWLSPVGPLRLDLAHALDEPGGVRLHFSMGPEL</sequence>
<dbReference type="Gene3D" id="2.40.160.50">
    <property type="entry name" value="membrane protein fhac: a member of the omp85/tpsb transporter family"/>
    <property type="match status" value="1"/>
</dbReference>
<reference evidence="15" key="1">
    <citation type="submission" date="2017-12" db="EMBL/GenBank/DDBJ databases">
        <authorList>
            <person name="Yu X.-Y."/>
        </authorList>
    </citation>
    <scope>NUCLEOTIDE SEQUENCE [LARGE SCALE GENOMIC DNA]</scope>
    <source>
        <strain evidence="15">ZYSR67-Z</strain>
    </source>
</reference>
<evidence type="ECO:0000256" key="9">
    <source>
        <dbReference type="ARBA" id="ARBA00033063"/>
    </source>
</evidence>
<evidence type="ECO:0000313" key="14">
    <source>
        <dbReference type="EMBL" id="PKF72521.1"/>
    </source>
</evidence>
<keyword evidence="4" id="KW-1134">Transmembrane beta strand</keyword>
<accession>A0A2I0CT56</accession>
<proteinExistence type="inferred from homology"/>
<evidence type="ECO:0000259" key="12">
    <source>
        <dbReference type="Pfam" id="PF07244"/>
    </source>
</evidence>
<dbReference type="FunFam" id="2.40.160.50:FF:000012">
    <property type="entry name" value="Outer membrane protein Omp85 family"/>
    <property type="match status" value="1"/>
</dbReference>
<evidence type="ECO:0000256" key="4">
    <source>
        <dbReference type="ARBA" id="ARBA00022452"/>
    </source>
</evidence>
<gene>
    <name evidence="14" type="ORF">CW360_02025</name>
</gene>
<dbReference type="Pfam" id="PF17243">
    <property type="entry name" value="POTRA_TamA_1"/>
    <property type="match status" value="1"/>
</dbReference>
<dbReference type="EMBL" id="PIYS01000003">
    <property type="protein sequence ID" value="PKF72521.1"/>
    <property type="molecule type" value="Genomic_DNA"/>
</dbReference>
<keyword evidence="6" id="KW-0732">Signal</keyword>
<evidence type="ECO:0000259" key="11">
    <source>
        <dbReference type="Pfam" id="PF01103"/>
    </source>
</evidence>
<dbReference type="Pfam" id="PF01103">
    <property type="entry name" value="Omp85"/>
    <property type="match status" value="1"/>
</dbReference>
<dbReference type="GO" id="GO:0009306">
    <property type="term" value="P:protein secretion"/>
    <property type="evidence" value="ECO:0007669"/>
    <property type="project" value="TreeGrafter"/>
</dbReference>
<dbReference type="AlphaFoldDB" id="A0A2I0CT56"/>
<dbReference type="GO" id="GO:0097347">
    <property type="term" value="C:TAM protein secretion complex"/>
    <property type="evidence" value="ECO:0007669"/>
    <property type="project" value="TreeGrafter"/>
</dbReference>
<keyword evidence="5" id="KW-0812">Transmembrane</keyword>
<dbReference type="Gene3D" id="3.10.20.310">
    <property type="entry name" value="membrane protein fhac"/>
    <property type="match status" value="3"/>
</dbReference>
<evidence type="ECO:0000256" key="1">
    <source>
        <dbReference type="ARBA" id="ARBA00004442"/>
    </source>
</evidence>
<feature type="domain" description="TamA POTRA" evidence="13">
    <location>
        <begin position="29"/>
        <end position="100"/>
    </location>
</feature>
<protein>
    <recommendedName>
        <fullName evidence="3">Translocation and assembly module subunit TamA</fullName>
    </recommendedName>
    <alternativeName>
        <fullName evidence="9">Autotransporter assembly factor TamA</fullName>
    </alternativeName>
</protein>
<comment type="subunit">
    <text evidence="10">Interacts with TamB to form the translocation and assembly module (TAM).</text>
</comment>
<comment type="caution">
    <text evidence="14">The sequence shown here is derived from an EMBL/GenBank/DDBJ whole genome shotgun (WGS) entry which is preliminary data.</text>
</comment>
<evidence type="ECO:0000256" key="10">
    <source>
        <dbReference type="ARBA" id="ARBA00093548"/>
    </source>
</evidence>
<evidence type="ECO:0000256" key="6">
    <source>
        <dbReference type="ARBA" id="ARBA00022729"/>
    </source>
</evidence>
<dbReference type="InterPro" id="IPR039910">
    <property type="entry name" value="D15-like"/>
</dbReference>
<dbReference type="PANTHER" id="PTHR12815">
    <property type="entry name" value="SORTING AND ASSEMBLY MACHINERY SAMM50 PROTEIN FAMILY MEMBER"/>
    <property type="match status" value="1"/>
</dbReference>
<dbReference type="Proteomes" id="UP000242861">
    <property type="component" value="Unassembled WGS sequence"/>
</dbReference>
<evidence type="ECO:0000259" key="13">
    <source>
        <dbReference type="Pfam" id="PF17243"/>
    </source>
</evidence>
<dbReference type="GO" id="GO:0009279">
    <property type="term" value="C:cell outer membrane"/>
    <property type="evidence" value="ECO:0007669"/>
    <property type="project" value="UniProtKB-SubCell"/>
</dbReference>
<feature type="domain" description="POTRA" evidence="12">
    <location>
        <begin position="192"/>
        <end position="250"/>
    </location>
</feature>
<dbReference type="InterPro" id="IPR010827">
    <property type="entry name" value="BamA/TamA_POTRA"/>
</dbReference>
<comment type="subcellular location">
    <subcellularLocation>
        <location evidence="1">Cell outer membrane</location>
    </subcellularLocation>
</comment>
<comment type="similarity">
    <text evidence="2">Belongs to the TamA family.</text>
</comment>
<keyword evidence="7" id="KW-0472">Membrane</keyword>
<dbReference type="Pfam" id="PF07244">
    <property type="entry name" value="POTRA"/>
    <property type="match status" value="1"/>
</dbReference>
<dbReference type="RefSeq" id="WP_101192569.1">
    <property type="nucleotide sequence ID" value="NZ_PIYS01000003.1"/>
</dbReference>
<evidence type="ECO:0000256" key="5">
    <source>
        <dbReference type="ARBA" id="ARBA00022692"/>
    </source>
</evidence>
<name>A0A2I0CT56_9PSED</name>
<evidence type="ECO:0000313" key="15">
    <source>
        <dbReference type="Proteomes" id="UP000242861"/>
    </source>
</evidence>
<dbReference type="InterPro" id="IPR035243">
    <property type="entry name" value="TamA_POTRA_Dom_1"/>
</dbReference>
<feature type="domain" description="Bacterial surface antigen (D15)" evidence="11">
    <location>
        <begin position="297"/>
        <end position="574"/>
    </location>
</feature>
<evidence type="ECO:0000256" key="2">
    <source>
        <dbReference type="ARBA" id="ARBA00010248"/>
    </source>
</evidence>
<dbReference type="PANTHER" id="PTHR12815:SF47">
    <property type="entry name" value="TRANSLOCATION AND ASSEMBLY MODULE SUBUNIT TAMA"/>
    <property type="match status" value="1"/>
</dbReference>
<dbReference type="InterPro" id="IPR000184">
    <property type="entry name" value="Bac_surfAg_D15"/>
</dbReference>
<evidence type="ECO:0000256" key="7">
    <source>
        <dbReference type="ARBA" id="ARBA00023136"/>
    </source>
</evidence>
<keyword evidence="8" id="KW-0998">Cell outer membrane</keyword>